<gene>
    <name evidence="1" type="ORF">EZS28_050390</name>
</gene>
<accession>A0A5J4T8C1</accession>
<protein>
    <submittedName>
        <fullName evidence="1">Uncharacterized protein</fullName>
    </submittedName>
</protein>
<evidence type="ECO:0000313" key="1">
    <source>
        <dbReference type="EMBL" id="KAA6354083.1"/>
    </source>
</evidence>
<reference evidence="1 2" key="1">
    <citation type="submission" date="2019-03" db="EMBL/GenBank/DDBJ databases">
        <title>Single cell metagenomics reveals metabolic interactions within the superorganism composed of flagellate Streblomastix strix and complex community of Bacteroidetes bacteria on its surface.</title>
        <authorList>
            <person name="Treitli S.C."/>
            <person name="Kolisko M."/>
            <person name="Husnik F."/>
            <person name="Keeling P."/>
            <person name="Hampl V."/>
        </authorList>
    </citation>
    <scope>NUCLEOTIDE SEQUENCE [LARGE SCALE GENOMIC DNA]</scope>
    <source>
        <strain evidence="1">ST1C</strain>
    </source>
</reference>
<dbReference type="AlphaFoldDB" id="A0A5J4T8C1"/>
<organism evidence="1 2">
    <name type="scientific">Streblomastix strix</name>
    <dbReference type="NCBI Taxonomy" id="222440"/>
    <lineage>
        <taxon>Eukaryota</taxon>
        <taxon>Metamonada</taxon>
        <taxon>Preaxostyla</taxon>
        <taxon>Oxymonadida</taxon>
        <taxon>Streblomastigidae</taxon>
        <taxon>Streblomastix</taxon>
    </lineage>
</organism>
<name>A0A5J4T8C1_9EUKA</name>
<evidence type="ECO:0000313" key="2">
    <source>
        <dbReference type="Proteomes" id="UP000324800"/>
    </source>
</evidence>
<feature type="non-terminal residue" evidence="1">
    <location>
        <position position="1"/>
    </location>
</feature>
<sequence>DPNTRMKAEEVVAMPEVKRTMQKR</sequence>
<proteinExistence type="predicted"/>
<dbReference type="EMBL" id="SNRW01036940">
    <property type="protein sequence ID" value="KAA6354083.1"/>
    <property type="molecule type" value="Genomic_DNA"/>
</dbReference>
<dbReference type="Proteomes" id="UP000324800">
    <property type="component" value="Unassembled WGS sequence"/>
</dbReference>
<comment type="caution">
    <text evidence="1">The sequence shown here is derived from an EMBL/GenBank/DDBJ whole genome shotgun (WGS) entry which is preliminary data.</text>
</comment>